<dbReference type="Gene3D" id="1.10.10.10">
    <property type="entry name" value="Winged helix-like DNA-binding domain superfamily/Winged helix DNA-binding domain"/>
    <property type="match status" value="1"/>
</dbReference>
<dbReference type="AlphaFoldDB" id="A0A1M5NPZ7"/>
<dbReference type="STRING" id="43928.SAMN05443636_1308"/>
<dbReference type="RefSeq" id="WP_079991529.1">
    <property type="nucleotide sequence ID" value="NZ_FQWV01000003.1"/>
</dbReference>
<feature type="region of interest" description="Disordered" evidence="1">
    <location>
        <begin position="1"/>
        <end position="34"/>
    </location>
</feature>
<accession>A0A1M5NPZ7</accession>
<proteinExistence type="predicted"/>
<name>A0A1M5NPZ7_9EURY</name>
<dbReference type="Proteomes" id="UP000184357">
    <property type="component" value="Unassembled WGS sequence"/>
</dbReference>
<evidence type="ECO:0000256" key="1">
    <source>
        <dbReference type="SAM" id="MobiDB-lite"/>
    </source>
</evidence>
<dbReference type="InterPro" id="IPR036390">
    <property type="entry name" value="WH_DNA-bd_sf"/>
</dbReference>
<evidence type="ECO:0000313" key="2">
    <source>
        <dbReference type="EMBL" id="SHG91568.1"/>
    </source>
</evidence>
<dbReference type="InterPro" id="IPR011991">
    <property type="entry name" value="ArsR-like_HTH"/>
</dbReference>
<gene>
    <name evidence="2" type="ORF">SAMN05443636_1308</name>
</gene>
<dbReference type="Pfam" id="PF13412">
    <property type="entry name" value="HTH_24"/>
    <property type="match status" value="1"/>
</dbReference>
<evidence type="ECO:0000313" key="3">
    <source>
        <dbReference type="Proteomes" id="UP000184357"/>
    </source>
</evidence>
<dbReference type="SUPFAM" id="SSF46785">
    <property type="entry name" value="Winged helix' DNA-binding domain"/>
    <property type="match status" value="1"/>
</dbReference>
<organism evidence="2 3">
    <name type="scientific">Halobaculum gomorrense</name>
    <dbReference type="NCBI Taxonomy" id="43928"/>
    <lineage>
        <taxon>Archaea</taxon>
        <taxon>Methanobacteriati</taxon>
        <taxon>Methanobacteriota</taxon>
        <taxon>Stenosarchaea group</taxon>
        <taxon>Halobacteria</taxon>
        <taxon>Halobacteriales</taxon>
        <taxon>Haloferacaceae</taxon>
        <taxon>Halobaculum</taxon>
    </lineage>
</organism>
<reference evidence="2 3" key="1">
    <citation type="submission" date="2016-11" db="EMBL/GenBank/DDBJ databases">
        <authorList>
            <person name="Jaros S."/>
            <person name="Januszkiewicz K."/>
            <person name="Wedrychowicz H."/>
        </authorList>
    </citation>
    <scope>NUCLEOTIDE SEQUENCE [LARGE SCALE GENOMIC DNA]</scope>
    <source>
        <strain evidence="2 3">DSM 9297</strain>
    </source>
</reference>
<feature type="compositionally biased region" description="Low complexity" evidence="1">
    <location>
        <begin position="1"/>
        <end position="13"/>
    </location>
</feature>
<dbReference type="InterPro" id="IPR036388">
    <property type="entry name" value="WH-like_DNA-bd_sf"/>
</dbReference>
<dbReference type="EMBL" id="FQWV01000003">
    <property type="protein sequence ID" value="SHG91568.1"/>
    <property type="molecule type" value="Genomic_DNA"/>
</dbReference>
<keyword evidence="3" id="KW-1185">Reference proteome</keyword>
<protein>
    <submittedName>
        <fullName evidence="2">MarR family protein</fullName>
    </submittedName>
</protein>
<dbReference type="CDD" id="cd00090">
    <property type="entry name" value="HTH_ARSR"/>
    <property type="match status" value="1"/>
</dbReference>
<dbReference type="OrthoDB" id="350804at2157"/>
<sequence length="117" mass="12402">MTGTHQTHATTEATETRTTEPEAATGATDPESDVFADLPPSAKLVHFVLDRDGDLTQTGLVEETALSARTVRTALGRLEDAGLVTESICLRDARKRVYSLTDDGADAGESLDVEAEA</sequence>